<dbReference type="AlphaFoldDB" id="A0A9P6EVV1"/>
<gene>
    <name evidence="1" type="ORF">BGW38_010341</name>
</gene>
<keyword evidence="2" id="KW-1185">Reference proteome</keyword>
<organism evidence="1 2">
    <name type="scientific">Lunasporangiospora selenospora</name>
    <dbReference type="NCBI Taxonomy" id="979761"/>
    <lineage>
        <taxon>Eukaryota</taxon>
        <taxon>Fungi</taxon>
        <taxon>Fungi incertae sedis</taxon>
        <taxon>Mucoromycota</taxon>
        <taxon>Mortierellomycotina</taxon>
        <taxon>Mortierellomycetes</taxon>
        <taxon>Mortierellales</taxon>
        <taxon>Mortierellaceae</taxon>
        <taxon>Lunasporangiospora</taxon>
    </lineage>
</organism>
<dbReference type="SUPFAM" id="SSF48371">
    <property type="entry name" value="ARM repeat"/>
    <property type="match status" value="1"/>
</dbReference>
<reference evidence="1" key="1">
    <citation type="journal article" date="2020" name="Fungal Divers.">
        <title>Resolving the Mortierellaceae phylogeny through synthesis of multi-gene phylogenetics and phylogenomics.</title>
        <authorList>
            <person name="Vandepol N."/>
            <person name="Liber J."/>
            <person name="Desiro A."/>
            <person name="Na H."/>
            <person name="Kennedy M."/>
            <person name="Barry K."/>
            <person name="Grigoriev I.V."/>
            <person name="Miller A.N."/>
            <person name="O'Donnell K."/>
            <person name="Stajich J.E."/>
            <person name="Bonito G."/>
        </authorList>
    </citation>
    <scope>NUCLEOTIDE SEQUENCE</scope>
    <source>
        <strain evidence="1">KOD1015</strain>
    </source>
</reference>
<evidence type="ECO:0000313" key="2">
    <source>
        <dbReference type="Proteomes" id="UP000780801"/>
    </source>
</evidence>
<dbReference type="Gene3D" id="1.25.10.10">
    <property type="entry name" value="Leucine-rich Repeat Variant"/>
    <property type="match status" value="1"/>
</dbReference>
<dbReference type="InterPro" id="IPR011989">
    <property type="entry name" value="ARM-like"/>
</dbReference>
<accession>A0A9P6EVV1</accession>
<name>A0A9P6EVV1_9FUNG</name>
<dbReference type="Proteomes" id="UP000780801">
    <property type="component" value="Unassembled WGS sequence"/>
</dbReference>
<comment type="caution">
    <text evidence="1">The sequence shown here is derived from an EMBL/GenBank/DDBJ whole genome shotgun (WGS) entry which is preliminary data.</text>
</comment>
<proteinExistence type="predicted"/>
<dbReference type="InterPro" id="IPR016024">
    <property type="entry name" value="ARM-type_fold"/>
</dbReference>
<evidence type="ECO:0008006" key="3">
    <source>
        <dbReference type="Google" id="ProtNLM"/>
    </source>
</evidence>
<protein>
    <recommendedName>
        <fullName evidence="3">HEAT repeat protein</fullName>
    </recommendedName>
</protein>
<dbReference type="OrthoDB" id="340346at2759"/>
<dbReference type="EMBL" id="JAABOA010008266">
    <property type="protein sequence ID" value="KAF9536022.1"/>
    <property type="molecule type" value="Genomic_DNA"/>
</dbReference>
<feature type="non-terminal residue" evidence="1">
    <location>
        <position position="84"/>
    </location>
</feature>
<sequence length="84" mass="9569">MSCSQFYVRKDVMLEKLLPMYEVFIHDDTWHIRRACCTVLPAIIAALPAEMKASKAEEIFDTFSDDLSKSVRNSIMEVLGEVIA</sequence>
<evidence type="ECO:0000313" key="1">
    <source>
        <dbReference type="EMBL" id="KAF9536022.1"/>
    </source>
</evidence>